<keyword evidence="1" id="KW-0175">Coiled coil</keyword>
<organism evidence="2 3">
    <name type="scientific">Gigaspora margarita</name>
    <dbReference type="NCBI Taxonomy" id="4874"/>
    <lineage>
        <taxon>Eukaryota</taxon>
        <taxon>Fungi</taxon>
        <taxon>Fungi incertae sedis</taxon>
        <taxon>Mucoromycota</taxon>
        <taxon>Glomeromycotina</taxon>
        <taxon>Glomeromycetes</taxon>
        <taxon>Diversisporales</taxon>
        <taxon>Gigasporaceae</taxon>
        <taxon>Gigaspora</taxon>
    </lineage>
</organism>
<feature type="non-terminal residue" evidence="2">
    <location>
        <position position="1"/>
    </location>
</feature>
<reference evidence="2 3" key="1">
    <citation type="submission" date="2021-06" db="EMBL/GenBank/DDBJ databases">
        <authorList>
            <person name="Kallberg Y."/>
            <person name="Tangrot J."/>
            <person name="Rosling A."/>
        </authorList>
    </citation>
    <scope>NUCLEOTIDE SEQUENCE [LARGE SCALE GENOMIC DNA]</scope>
    <source>
        <strain evidence="2 3">120-4 pot B 10/14</strain>
    </source>
</reference>
<evidence type="ECO:0000313" key="3">
    <source>
        <dbReference type="Proteomes" id="UP000789901"/>
    </source>
</evidence>
<feature type="coiled-coil region" evidence="1">
    <location>
        <begin position="8"/>
        <end position="42"/>
    </location>
</feature>
<keyword evidence="3" id="KW-1185">Reference proteome</keyword>
<sequence>VSMFSKQAQRIQELINNLCSQNNEFENREKKYNEMLEKILTKLQISFKKNNNIEQKFDLLLKFSEEINEI</sequence>
<dbReference type="Proteomes" id="UP000789901">
    <property type="component" value="Unassembled WGS sequence"/>
</dbReference>
<feature type="non-terminal residue" evidence="2">
    <location>
        <position position="70"/>
    </location>
</feature>
<evidence type="ECO:0000313" key="2">
    <source>
        <dbReference type="EMBL" id="CAG8856609.1"/>
    </source>
</evidence>
<comment type="caution">
    <text evidence="2">The sequence shown here is derived from an EMBL/GenBank/DDBJ whole genome shotgun (WGS) entry which is preliminary data.</text>
</comment>
<name>A0ABN7XMU5_GIGMA</name>
<proteinExistence type="predicted"/>
<gene>
    <name evidence="2" type="ORF">GMARGA_LOCUS45430</name>
</gene>
<dbReference type="EMBL" id="CAJVQB010161800">
    <property type="protein sequence ID" value="CAG8856609.1"/>
    <property type="molecule type" value="Genomic_DNA"/>
</dbReference>
<evidence type="ECO:0000256" key="1">
    <source>
        <dbReference type="SAM" id="Coils"/>
    </source>
</evidence>
<accession>A0ABN7XMU5</accession>
<protein>
    <submittedName>
        <fullName evidence="2">13840_t:CDS:1</fullName>
    </submittedName>
</protein>